<keyword evidence="3" id="KW-1185">Reference proteome</keyword>
<gene>
    <name evidence="2" type="ORF">HM131_11865</name>
</gene>
<accession>A0A1W5ZVZ7</accession>
<evidence type="ECO:0000313" key="3">
    <source>
        <dbReference type="Proteomes" id="UP000192527"/>
    </source>
</evidence>
<dbReference type="KEGG" id="hmn:HM131_11865"/>
<feature type="region of interest" description="Disordered" evidence="1">
    <location>
        <begin position="1"/>
        <end position="30"/>
    </location>
</feature>
<reference evidence="2 3" key="1">
    <citation type="submission" date="2017-04" db="EMBL/GenBank/DDBJ databases">
        <title>The whole genome sequencing and assembly of Halobacillus mangrovi strain.</title>
        <authorList>
            <person name="Lee S.-J."/>
            <person name="Park M.-K."/>
            <person name="Kim J.-Y."/>
            <person name="Lee Y.-J."/>
            <person name="Yi H."/>
            <person name="Bahn Y.-S."/>
            <person name="Kim J.F."/>
            <person name="Lee D.-W."/>
        </authorList>
    </citation>
    <scope>NUCLEOTIDE SEQUENCE [LARGE SCALE GENOMIC DNA]</scope>
    <source>
        <strain evidence="2 3">KTB 131</strain>
    </source>
</reference>
<proteinExistence type="predicted"/>
<dbReference type="AlphaFoldDB" id="A0A1W5ZVZ7"/>
<protein>
    <submittedName>
        <fullName evidence="2">Uncharacterized protein</fullName>
    </submittedName>
</protein>
<organism evidence="2 3">
    <name type="scientific">Halobacillus mangrovi</name>
    <dbReference type="NCBI Taxonomy" id="402384"/>
    <lineage>
        <taxon>Bacteria</taxon>
        <taxon>Bacillati</taxon>
        <taxon>Bacillota</taxon>
        <taxon>Bacilli</taxon>
        <taxon>Bacillales</taxon>
        <taxon>Bacillaceae</taxon>
        <taxon>Halobacillus</taxon>
    </lineage>
</organism>
<evidence type="ECO:0000313" key="2">
    <source>
        <dbReference type="EMBL" id="ARI77496.1"/>
    </source>
</evidence>
<evidence type="ECO:0000256" key="1">
    <source>
        <dbReference type="SAM" id="MobiDB-lite"/>
    </source>
</evidence>
<sequence>MGRLLREWNGWQPRREPGERGNLPSSPRKASLFSEHLSRIQGNGNSLEFKPSRKGGLNGSNRNMRLIIIHQIY</sequence>
<dbReference type="Proteomes" id="UP000192527">
    <property type="component" value="Chromosome"/>
</dbReference>
<dbReference type="EMBL" id="CP020772">
    <property type="protein sequence ID" value="ARI77496.1"/>
    <property type="molecule type" value="Genomic_DNA"/>
</dbReference>
<name>A0A1W5ZVZ7_9BACI</name>